<dbReference type="AlphaFoldDB" id="A0A177TT33"/>
<protein>
    <recommendedName>
        <fullName evidence="4">Smr domain-containing protein</fullName>
    </recommendedName>
</protein>
<dbReference type="InterPro" id="IPR036063">
    <property type="entry name" value="Smr_dom_sf"/>
</dbReference>
<dbReference type="InterPro" id="IPR002625">
    <property type="entry name" value="Smr_dom"/>
</dbReference>
<reference evidence="2" key="1">
    <citation type="submission" date="2016-04" db="EMBL/GenBank/DDBJ databases">
        <authorList>
            <person name="Nguyen H.D."/>
            <person name="Samba Siva P."/>
            <person name="Cullis J."/>
            <person name="Levesque C.A."/>
            <person name="Hambleton S."/>
        </authorList>
    </citation>
    <scope>NUCLEOTIDE SEQUENCE</scope>
    <source>
        <strain evidence="2">DAOMC 236416</strain>
    </source>
</reference>
<comment type="caution">
    <text evidence="2">The sequence shown here is derived from an EMBL/GenBank/DDBJ whole genome shotgun (WGS) entry which is preliminary data.</text>
</comment>
<accession>A0A177TT33</accession>
<feature type="compositionally biased region" description="Acidic residues" evidence="1">
    <location>
        <begin position="120"/>
        <end position="133"/>
    </location>
</feature>
<feature type="region of interest" description="Disordered" evidence="1">
    <location>
        <begin position="626"/>
        <end position="669"/>
    </location>
</feature>
<dbReference type="GO" id="GO:0004519">
    <property type="term" value="F:endonuclease activity"/>
    <property type="evidence" value="ECO:0007669"/>
    <property type="project" value="TreeGrafter"/>
</dbReference>
<feature type="compositionally biased region" description="Low complexity" evidence="1">
    <location>
        <begin position="67"/>
        <end position="76"/>
    </location>
</feature>
<keyword evidence="3" id="KW-1185">Reference proteome</keyword>
<dbReference type="Gene3D" id="3.30.1370.110">
    <property type="match status" value="1"/>
</dbReference>
<feature type="compositionally biased region" description="Basic and acidic residues" evidence="1">
    <location>
        <begin position="267"/>
        <end position="281"/>
    </location>
</feature>
<dbReference type="SUPFAM" id="SSF160443">
    <property type="entry name" value="SMR domain-like"/>
    <property type="match status" value="1"/>
</dbReference>
<gene>
    <name evidence="2" type="ORF">A4X13_0g4203</name>
</gene>
<feature type="region of interest" description="Disordered" evidence="1">
    <location>
        <begin position="50"/>
        <end position="98"/>
    </location>
</feature>
<dbReference type="PROSITE" id="PS50828">
    <property type="entry name" value="SMR"/>
    <property type="match status" value="1"/>
</dbReference>
<feature type="compositionally biased region" description="Basic and acidic residues" evidence="1">
    <location>
        <begin position="628"/>
        <end position="638"/>
    </location>
</feature>
<dbReference type="EMBL" id="LWDF02000267">
    <property type="protein sequence ID" value="KAE8251025.1"/>
    <property type="molecule type" value="Genomic_DNA"/>
</dbReference>
<reference evidence="2" key="2">
    <citation type="journal article" date="2019" name="IMA Fungus">
        <title>Genome sequencing and comparison of five Tilletia species to identify candidate genes for the detection of regulated species infecting wheat.</title>
        <authorList>
            <person name="Nguyen H.D.T."/>
            <person name="Sultana T."/>
            <person name="Kesanakurti P."/>
            <person name="Hambleton S."/>
        </authorList>
    </citation>
    <scope>NUCLEOTIDE SEQUENCE</scope>
    <source>
        <strain evidence="2">DAOMC 236416</strain>
    </source>
</reference>
<dbReference type="PANTHER" id="PTHR46535:SF1">
    <property type="entry name" value="NEDD4-BINDING PROTEIN 2"/>
    <property type="match status" value="1"/>
</dbReference>
<feature type="region of interest" description="Disordered" evidence="1">
    <location>
        <begin position="119"/>
        <end position="178"/>
    </location>
</feature>
<evidence type="ECO:0000313" key="3">
    <source>
        <dbReference type="Proteomes" id="UP000077521"/>
    </source>
</evidence>
<dbReference type="Proteomes" id="UP000077521">
    <property type="component" value="Unassembled WGS sequence"/>
</dbReference>
<feature type="compositionally biased region" description="Basic and acidic residues" evidence="1">
    <location>
        <begin position="584"/>
        <end position="599"/>
    </location>
</feature>
<dbReference type="InterPro" id="IPR003892">
    <property type="entry name" value="CUE"/>
</dbReference>
<feature type="region of interest" description="Disordered" evidence="1">
    <location>
        <begin position="262"/>
        <end position="283"/>
    </location>
</feature>
<dbReference type="GO" id="GO:0005634">
    <property type="term" value="C:nucleus"/>
    <property type="evidence" value="ECO:0007669"/>
    <property type="project" value="TreeGrafter"/>
</dbReference>
<dbReference type="InterPro" id="IPR052772">
    <property type="entry name" value="Endo/PolyKinase_Domain-Protein"/>
</dbReference>
<feature type="region of interest" description="Disordered" evidence="1">
    <location>
        <begin position="578"/>
        <end position="599"/>
    </location>
</feature>
<feature type="region of interest" description="Disordered" evidence="1">
    <location>
        <begin position="979"/>
        <end position="1005"/>
    </location>
</feature>
<feature type="region of interest" description="Disordered" evidence="1">
    <location>
        <begin position="227"/>
        <end position="248"/>
    </location>
</feature>
<dbReference type="SMART" id="SM00463">
    <property type="entry name" value="SMR"/>
    <property type="match status" value="1"/>
</dbReference>
<feature type="compositionally biased region" description="Acidic residues" evidence="1">
    <location>
        <begin position="169"/>
        <end position="178"/>
    </location>
</feature>
<dbReference type="PROSITE" id="PS51140">
    <property type="entry name" value="CUE"/>
    <property type="match status" value="1"/>
</dbReference>
<organism evidence="2 3">
    <name type="scientific">Tilletia indica</name>
    <dbReference type="NCBI Taxonomy" id="43049"/>
    <lineage>
        <taxon>Eukaryota</taxon>
        <taxon>Fungi</taxon>
        <taxon>Dikarya</taxon>
        <taxon>Basidiomycota</taxon>
        <taxon>Ustilaginomycotina</taxon>
        <taxon>Exobasidiomycetes</taxon>
        <taxon>Tilletiales</taxon>
        <taxon>Tilletiaceae</taxon>
        <taxon>Tilletia</taxon>
    </lineage>
</organism>
<feature type="compositionally biased region" description="Low complexity" evidence="1">
    <location>
        <begin position="980"/>
        <end position="1004"/>
    </location>
</feature>
<evidence type="ECO:0000256" key="1">
    <source>
        <dbReference type="SAM" id="MobiDB-lite"/>
    </source>
</evidence>
<feature type="compositionally biased region" description="Acidic residues" evidence="1">
    <location>
        <begin position="639"/>
        <end position="663"/>
    </location>
</feature>
<evidence type="ECO:0000313" key="2">
    <source>
        <dbReference type="EMBL" id="KAE8251025.1"/>
    </source>
</evidence>
<dbReference type="PANTHER" id="PTHR46535">
    <property type="entry name" value="NEDD4-BINDING PROTEIN 2"/>
    <property type="match status" value="1"/>
</dbReference>
<dbReference type="GO" id="GO:0043130">
    <property type="term" value="F:ubiquitin binding"/>
    <property type="evidence" value="ECO:0007669"/>
    <property type="project" value="InterPro"/>
</dbReference>
<feature type="compositionally biased region" description="Polar residues" evidence="1">
    <location>
        <begin position="141"/>
        <end position="168"/>
    </location>
</feature>
<evidence type="ECO:0008006" key="4">
    <source>
        <dbReference type="Google" id="ProtNLM"/>
    </source>
</evidence>
<feature type="region of interest" description="Disordered" evidence="1">
    <location>
        <begin position="337"/>
        <end position="370"/>
    </location>
</feature>
<name>A0A177TT33_9BASI</name>
<feature type="compositionally biased region" description="Low complexity" evidence="1">
    <location>
        <begin position="339"/>
        <end position="350"/>
    </location>
</feature>
<sequence>MAATSRDPAGLLCAQLEAIFCPALDPALVAAIAYEPHQSFDQASQILSQLVPDDDPLPPLVQPATISSPTTSSLSLPSPPPPPPQAAKEEDTPASDPISETQLHDLLDQWEAQGAISIPADDDPLLNLTDEESDPLHKDQLPSSPLQKDSPKLSPQRSTSPPDPTTQESEQEQLPNEENDSTLPFLLHAFPRLSPHLLSSILASNNGNLTTTLDELITAQLIADDPGLQQSELPPPPPSHQGKKEKGGLDLDRLALGTRSLALGGEGGKKKERKVEGEGMARTRSAGPLVRLGDVRQRGGGDSVGNERRKMKDLVGEAGWKDPKDRLALAIPAHLLQETSSSTSSSSTSSLPNTPFRSTFDLASDEGVQDERRRAIDDAVRTQIDMRKIASRNTNNTSSRRTLPEQPLAETSTWLITSSVLSQLIHLLRPIPFSSPSAAALKQKRRRRNPPLFSEVEANAVHARSSFHLPRTLGRLIGRSAEVYDSFHRSLLNSAGAGEGKGEGEWAREKAIAAAFDLDELSLTIAALAGVVDGESQENRAKMALKATGGRAEEGGDPDAALDLLELWTGVESQFGGAATGGDLWERERREREEEDKPWTEVVKPIRRSAVRQFLKSEEAAAAAAKKRVGEVKLAHDADAEDYDDDDDEDDDEDGISDEDEQEVEGRNSTIIDVYALPTLAQAAHIASTRKAAQALAAQRRTVQTAATVLKRDSNLTLSPASAAQQARDAIARERLAHARRGAAIVLPASASAVGFGDDQDGGDDEEGAEIGLAARRRRALERLDYASRMETEYREKRRDALRKASSAWRGISSSSSSGGQAATMLMMQAGSRDRAEIPGSATYFGLPEQPRPKNLVASNGNGFSSPILPPPPSIPSSAASLAPSSAKALRGSAAWYYADEARRLDAKARSWGLKAAQALVEERKLAHVAAASLPTSYGVGVGVRKAERNVIDLHLLTTGEALAVVKEEIDKWWWSTPRGASSTSMFSSAPSSSRTTTNTSSAGAGAGGYGFRPLPAPYIGFGPGPLHIITGIGKHSRGNVAVLRPAVCGWLKRGGWDYEEDAPRGRIVVKGFKGRSD</sequence>
<proteinExistence type="predicted"/>